<dbReference type="OrthoDB" id="9799090at2"/>
<dbReference type="GO" id="GO:0008076">
    <property type="term" value="C:voltage-gated potassium channel complex"/>
    <property type="evidence" value="ECO:0007669"/>
    <property type="project" value="InterPro"/>
</dbReference>
<evidence type="ECO:0000313" key="11">
    <source>
        <dbReference type="Proteomes" id="UP000228948"/>
    </source>
</evidence>
<dbReference type="PANTHER" id="PTHR11537">
    <property type="entry name" value="VOLTAGE-GATED POTASSIUM CHANNEL"/>
    <property type="match status" value="1"/>
</dbReference>
<reference evidence="10 11" key="1">
    <citation type="submission" date="2017-11" db="EMBL/GenBank/DDBJ databases">
        <title>Revised Sequence and Annotation of the Rhodobaca barguzinensis strain alga05 Genome.</title>
        <authorList>
            <person name="Kopejtka K."/>
            <person name="Tomasch J.M."/>
            <person name="Bunk B."/>
            <person name="Koblizek M."/>
        </authorList>
    </citation>
    <scope>NUCLEOTIDE SEQUENCE [LARGE SCALE GENOMIC DNA]</scope>
    <source>
        <strain evidence="11">alga05</strain>
    </source>
</reference>
<organism evidence="10 11">
    <name type="scientific">Roseinatronobacter bogoriensis subsp. barguzinensis</name>
    <dbReference type="NCBI Taxonomy" id="441209"/>
    <lineage>
        <taxon>Bacteria</taxon>
        <taxon>Pseudomonadati</taxon>
        <taxon>Pseudomonadota</taxon>
        <taxon>Alphaproteobacteria</taxon>
        <taxon>Rhodobacterales</taxon>
        <taxon>Paracoccaceae</taxon>
        <taxon>Roseinatronobacter</taxon>
    </lineage>
</organism>
<keyword evidence="3 8" id="KW-0812">Transmembrane</keyword>
<feature type="transmembrane region" description="Helical" evidence="8">
    <location>
        <begin position="146"/>
        <end position="167"/>
    </location>
</feature>
<comment type="subcellular location">
    <subcellularLocation>
        <location evidence="1">Membrane</location>
        <topology evidence="1">Multi-pass membrane protein</topology>
    </subcellularLocation>
</comment>
<dbReference type="SUPFAM" id="SSF81324">
    <property type="entry name" value="Voltage-gated potassium channels"/>
    <property type="match status" value="1"/>
</dbReference>
<dbReference type="Proteomes" id="UP000228948">
    <property type="component" value="Chromosome"/>
</dbReference>
<keyword evidence="7" id="KW-0407">Ion channel</keyword>
<dbReference type="KEGG" id="rbg:BG454_00310"/>
<dbReference type="InterPro" id="IPR013099">
    <property type="entry name" value="K_chnl_dom"/>
</dbReference>
<feature type="transmembrane region" description="Helical" evidence="8">
    <location>
        <begin position="58"/>
        <end position="79"/>
    </location>
</feature>
<feature type="transmembrane region" description="Helical" evidence="8">
    <location>
        <begin position="179"/>
        <end position="200"/>
    </location>
</feature>
<feature type="transmembrane region" description="Helical" evidence="8">
    <location>
        <begin position="33"/>
        <end position="52"/>
    </location>
</feature>
<evidence type="ECO:0000256" key="8">
    <source>
        <dbReference type="SAM" id="Phobius"/>
    </source>
</evidence>
<keyword evidence="5" id="KW-0406">Ion transport</keyword>
<evidence type="ECO:0000256" key="4">
    <source>
        <dbReference type="ARBA" id="ARBA00022989"/>
    </source>
</evidence>
<dbReference type="InterPro" id="IPR028325">
    <property type="entry name" value="VG_K_chnl"/>
</dbReference>
<keyword evidence="4 8" id="KW-1133">Transmembrane helix</keyword>
<proteinExistence type="predicted"/>
<accession>A0A2K8K4U0</accession>
<dbReference type="Gene3D" id="1.20.120.350">
    <property type="entry name" value="Voltage-gated potassium channels. Chain C"/>
    <property type="match status" value="1"/>
</dbReference>
<feature type="domain" description="Potassium channel" evidence="9">
    <location>
        <begin position="155"/>
        <end position="227"/>
    </location>
</feature>
<dbReference type="GO" id="GO:0001508">
    <property type="term" value="P:action potential"/>
    <property type="evidence" value="ECO:0007669"/>
    <property type="project" value="TreeGrafter"/>
</dbReference>
<evidence type="ECO:0000256" key="2">
    <source>
        <dbReference type="ARBA" id="ARBA00022448"/>
    </source>
</evidence>
<evidence type="ECO:0000256" key="5">
    <source>
        <dbReference type="ARBA" id="ARBA00023065"/>
    </source>
</evidence>
<dbReference type="EMBL" id="CP024899">
    <property type="protein sequence ID" value="ATX64467.1"/>
    <property type="molecule type" value="Genomic_DNA"/>
</dbReference>
<dbReference type="Gene3D" id="1.10.287.70">
    <property type="match status" value="1"/>
</dbReference>
<keyword evidence="2" id="KW-0813">Transport</keyword>
<evidence type="ECO:0000256" key="3">
    <source>
        <dbReference type="ARBA" id="ARBA00022692"/>
    </source>
</evidence>
<evidence type="ECO:0000256" key="7">
    <source>
        <dbReference type="ARBA" id="ARBA00023303"/>
    </source>
</evidence>
<gene>
    <name evidence="10" type="ORF">BG454_00310</name>
</gene>
<keyword evidence="6 8" id="KW-0472">Membrane</keyword>
<evidence type="ECO:0000313" key="10">
    <source>
        <dbReference type="EMBL" id="ATX64467.1"/>
    </source>
</evidence>
<keyword evidence="11" id="KW-1185">Reference proteome</keyword>
<dbReference type="RefSeq" id="WP_071479478.1">
    <property type="nucleotide sequence ID" value="NZ_CP024899.1"/>
</dbReference>
<dbReference type="GO" id="GO:0005249">
    <property type="term" value="F:voltage-gated potassium channel activity"/>
    <property type="evidence" value="ECO:0007669"/>
    <property type="project" value="InterPro"/>
</dbReference>
<evidence type="ECO:0000256" key="1">
    <source>
        <dbReference type="ARBA" id="ARBA00004141"/>
    </source>
</evidence>
<dbReference type="AlphaFoldDB" id="A0A2K8K4U0"/>
<sequence>MSRKRPETRRERLRAQLDRLYHGRSKAGLRFRLGLLLFDLMIIGSYVASSVFDLPTSFMVLDLFLAVILIADLSARWLISKNTRSFLTRNPFHWADMIVILSLIAPVIFGDFAFLRVLRALRVARSYRVLQELRQDSRFFRRNEEVIQRSVNLGVFIFIVSGTVHALQKGINPDISTWLDALYFTMAALTTTGFGDIVLVGASGRWLSIAILIVGVGLFLHLLQSVFQPPKVRQKCKSCGLLLHDPDAIHCKHCGAEMRIETEGG</sequence>
<feature type="transmembrane region" description="Helical" evidence="8">
    <location>
        <begin position="206"/>
        <end position="227"/>
    </location>
</feature>
<dbReference type="Pfam" id="PF07885">
    <property type="entry name" value="Ion_trans_2"/>
    <property type="match status" value="1"/>
</dbReference>
<evidence type="ECO:0000256" key="6">
    <source>
        <dbReference type="ARBA" id="ARBA00023136"/>
    </source>
</evidence>
<dbReference type="InterPro" id="IPR027359">
    <property type="entry name" value="Volt_channel_dom_sf"/>
</dbReference>
<dbReference type="PANTHER" id="PTHR11537:SF254">
    <property type="entry name" value="POTASSIUM VOLTAGE-GATED CHANNEL PROTEIN SHAB"/>
    <property type="match status" value="1"/>
</dbReference>
<evidence type="ECO:0000259" key="9">
    <source>
        <dbReference type="Pfam" id="PF07885"/>
    </source>
</evidence>
<dbReference type="STRING" id="441209.GCA_001870665_00278"/>
<name>A0A2K8K4U0_9RHOB</name>
<protein>
    <submittedName>
        <fullName evidence="10">Ion transporter</fullName>
    </submittedName>
</protein>
<feature type="transmembrane region" description="Helical" evidence="8">
    <location>
        <begin position="91"/>
        <end position="109"/>
    </location>
</feature>